<evidence type="ECO:0000256" key="5">
    <source>
        <dbReference type="SAM" id="MobiDB-lite"/>
    </source>
</evidence>
<keyword evidence="1" id="KW-0479">Metal-binding</keyword>
<evidence type="ECO:0000313" key="8">
    <source>
        <dbReference type="Proteomes" id="UP000007431"/>
    </source>
</evidence>
<keyword evidence="3" id="KW-0862">Zinc</keyword>
<reference evidence="7 8" key="1">
    <citation type="journal article" date="2010" name="Nat. Biotechnol.">
        <title>Genome sequence of the model mushroom Schizophyllum commune.</title>
        <authorList>
            <person name="Ohm R.A."/>
            <person name="de Jong J.F."/>
            <person name="Lugones L.G."/>
            <person name="Aerts A."/>
            <person name="Kothe E."/>
            <person name="Stajich J.E."/>
            <person name="de Vries R.P."/>
            <person name="Record E."/>
            <person name="Levasseur A."/>
            <person name="Baker S.E."/>
            <person name="Bartholomew K.A."/>
            <person name="Coutinho P.M."/>
            <person name="Erdmann S."/>
            <person name="Fowler T.J."/>
            <person name="Gathman A.C."/>
            <person name="Lombard V."/>
            <person name="Henrissat B."/>
            <person name="Knabe N."/>
            <person name="Kuees U."/>
            <person name="Lilly W.W."/>
            <person name="Lindquist E."/>
            <person name="Lucas S."/>
            <person name="Magnuson J.K."/>
            <person name="Piumi F."/>
            <person name="Raudaskoski M."/>
            <person name="Salamov A."/>
            <person name="Schmutz J."/>
            <person name="Schwarze F.W.M.R."/>
            <person name="vanKuyk P.A."/>
            <person name="Horton J.S."/>
            <person name="Grigoriev I.V."/>
            <person name="Woesten H.A.B."/>
        </authorList>
    </citation>
    <scope>NUCLEOTIDE SEQUENCE [LARGE SCALE GENOMIC DNA]</scope>
    <source>
        <strain evidence="8">H4-8 / FGSC 9210</strain>
    </source>
</reference>
<evidence type="ECO:0000256" key="2">
    <source>
        <dbReference type="ARBA" id="ARBA00022771"/>
    </source>
</evidence>
<dbReference type="InterPro" id="IPR039723">
    <property type="entry name" value="Vps71/ZNHIT1"/>
</dbReference>
<dbReference type="OrthoDB" id="74807at2759"/>
<evidence type="ECO:0000313" key="7">
    <source>
        <dbReference type="EMBL" id="EFI92380.1"/>
    </source>
</evidence>
<dbReference type="EMBL" id="GL377313">
    <property type="protein sequence ID" value="EFI92380.1"/>
    <property type="molecule type" value="Genomic_DNA"/>
</dbReference>
<keyword evidence="8" id="KW-1185">Reference proteome</keyword>
<dbReference type="InterPro" id="IPR007529">
    <property type="entry name" value="Znf_HIT"/>
</dbReference>
<feature type="domain" description="HIT-type" evidence="6">
    <location>
        <begin position="138"/>
        <end position="170"/>
    </location>
</feature>
<dbReference type="HOGENOM" id="CLU_106918_1_0_1"/>
<gene>
    <name evidence="7" type="ORF">SCHCODRAFT_113646</name>
</gene>
<protein>
    <recommendedName>
        <fullName evidence="6">HIT-type domain-containing protein</fullName>
    </recommendedName>
</protein>
<dbReference type="InParanoid" id="D8QIC2"/>
<accession>D8QIC2</accession>
<dbReference type="GO" id="GO:0006338">
    <property type="term" value="P:chromatin remodeling"/>
    <property type="evidence" value="ECO:0007669"/>
    <property type="project" value="InterPro"/>
</dbReference>
<feature type="non-terminal residue" evidence="7">
    <location>
        <position position="175"/>
    </location>
</feature>
<dbReference type="GO" id="GO:0008270">
    <property type="term" value="F:zinc ion binding"/>
    <property type="evidence" value="ECO:0007669"/>
    <property type="project" value="UniProtKB-UniRule"/>
</dbReference>
<dbReference type="GeneID" id="9593600"/>
<dbReference type="OMA" id="CIPCGAR"/>
<sequence length="175" mass="19573">MPYLPPKKAREQKQRQVNASTTALAPEVLAKRTRRHLDELEQSNYAEAIGEDAGETSSKSRHAKGKARTPITDQRKVNLLGSSPATKRKKSTMAVRTALLYPTNFNALLEKSKIEAMPGPTYLTATAPPSPYPPRLICSICSYWGRYKCMKCAMPYCDRNCAGVHDETRCEKRVL</sequence>
<evidence type="ECO:0000256" key="4">
    <source>
        <dbReference type="PROSITE-ProRule" id="PRU00453"/>
    </source>
</evidence>
<dbReference type="PANTHER" id="PTHR13093">
    <property type="entry name" value="ZINC FINGER HIT DOMAIN CONTAINING PROTEIN 1"/>
    <property type="match status" value="1"/>
</dbReference>
<dbReference type="GO" id="GO:0005634">
    <property type="term" value="C:nucleus"/>
    <property type="evidence" value="ECO:0007669"/>
    <property type="project" value="UniProtKB-ARBA"/>
</dbReference>
<dbReference type="KEGG" id="scm:SCHCO_02673006"/>
<evidence type="ECO:0000259" key="6">
    <source>
        <dbReference type="PROSITE" id="PS51083"/>
    </source>
</evidence>
<evidence type="ECO:0000256" key="1">
    <source>
        <dbReference type="ARBA" id="ARBA00022723"/>
    </source>
</evidence>
<dbReference type="RefSeq" id="XP_003027283.1">
    <property type="nucleotide sequence ID" value="XM_003027237.1"/>
</dbReference>
<dbReference type="PROSITE" id="PS51083">
    <property type="entry name" value="ZF_HIT"/>
    <property type="match status" value="1"/>
</dbReference>
<name>D8QIC2_SCHCM</name>
<dbReference type="STRING" id="578458.D8QIC2"/>
<dbReference type="eggNOG" id="KOG3362">
    <property type="taxonomic scope" value="Eukaryota"/>
</dbReference>
<keyword evidence="2 4" id="KW-0863">Zinc-finger</keyword>
<proteinExistence type="predicted"/>
<dbReference type="VEuPathDB" id="FungiDB:SCHCODRAFT_02673006"/>
<feature type="region of interest" description="Disordered" evidence="5">
    <location>
        <begin position="1"/>
        <end position="72"/>
    </location>
</feature>
<evidence type="ECO:0000256" key="3">
    <source>
        <dbReference type="ARBA" id="ARBA00022833"/>
    </source>
</evidence>
<dbReference type="CDD" id="cd21437">
    <property type="entry name" value="zf-HIT_ZNHIT1_like"/>
    <property type="match status" value="1"/>
</dbReference>
<dbReference type="AlphaFoldDB" id="D8QIC2"/>
<dbReference type="Proteomes" id="UP000007431">
    <property type="component" value="Unassembled WGS sequence"/>
</dbReference>
<dbReference type="Pfam" id="PF04438">
    <property type="entry name" value="zf-HIT"/>
    <property type="match status" value="1"/>
</dbReference>
<organism evidence="8">
    <name type="scientific">Schizophyllum commune (strain H4-8 / FGSC 9210)</name>
    <name type="common">Split gill fungus</name>
    <dbReference type="NCBI Taxonomy" id="578458"/>
    <lineage>
        <taxon>Eukaryota</taxon>
        <taxon>Fungi</taxon>
        <taxon>Dikarya</taxon>
        <taxon>Basidiomycota</taxon>
        <taxon>Agaricomycotina</taxon>
        <taxon>Agaricomycetes</taxon>
        <taxon>Agaricomycetidae</taxon>
        <taxon>Agaricales</taxon>
        <taxon>Schizophyllaceae</taxon>
        <taxon>Schizophyllum</taxon>
    </lineage>
</organism>